<evidence type="ECO:0000313" key="2">
    <source>
        <dbReference type="Proteomes" id="UP001224122"/>
    </source>
</evidence>
<proteinExistence type="predicted"/>
<dbReference type="Proteomes" id="UP001224122">
    <property type="component" value="Unassembled WGS sequence"/>
</dbReference>
<gene>
    <name evidence="1" type="ORF">J2S10_004511</name>
</gene>
<name>A0ABT9Y0F0_9BACI</name>
<sequence length="35" mass="4089">MTEACFLKPSRQYSCMRYDWQVIYVPSKDGVSGLE</sequence>
<organism evidence="1 2">
    <name type="scientific">Neobacillus ginsengisoli</name>
    <dbReference type="NCBI Taxonomy" id="904295"/>
    <lineage>
        <taxon>Bacteria</taxon>
        <taxon>Bacillati</taxon>
        <taxon>Bacillota</taxon>
        <taxon>Bacilli</taxon>
        <taxon>Bacillales</taxon>
        <taxon>Bacillaceae</taxon>
        <taxon>Neobacillus</taxon>
    </lineage>
</organism>
<dbReference type="EMBL" id="JAUSTW010000009">
    <property type="protein sequence ID" value="MDQ0201305.1"/>
    <property type="molecule type" value="Genomic_DNA"/>
</dbReference>
<accession>A0ABT9Y0F0</accession>
<evidence type="ECO:0000313" key="1">
    <source>
        <dbReference type="EMBL" id="MDQ0201305.1"/>
    </source>
</evidence>
<protein>
    <submittedName>
        <fullName evidence="1">Uncharacterized protein</fullName>
    </submittedName>
</protein>
<reference evidence="1 2" key="1">
    <citation type="submission" date="2023-07" db="EMBL/GenBank/DDBJ databases">
        <title>Genomic Encyclopedia of Type Strains, Phase IV (KMG-IV): sequencing the most valuable type-strain genomes for metagenomic binning, comparative biology and taxonomic classification.</title>
        <authorList>
            <person name="Goeker M."/>
        </authorList>
    </citation>
    <scope>NUCLEOTIDE SEQUENCE [LARGE SCALE GENOMIC DNA]</scope>
    <source>
        <strain evidence="1 2">DSM 27594</strain>
    </source>
</reference>
<keyword evidence="2" id="KW-1185">Reference proteome</keyword>
<comment type="caution">
    <text evidence="1">The sequence shown here is derived from an EMBL/GenBank/DDBJ whole genome shotgun (WGS) entry which is preliminary data.</text>
</comment>